<dbReference type="Proteomes" id="UP000037035">
    <property type="component" value="Unassembled WGS sequence"/>
</dbReference>
<dbReference type="EMBL" id="LAVV01015052">
    <property type="protein sequence ID" value="KNZ44213.1"/>
    <property type="molecule type" value="Genomic_DNA"/>
</dbReference>
<protein>
    <submittedName>
        <fullName evidence="2">Uncharacterized protein</fullName>
    </submittedName>
</protein>
<evidence type="ECO:0000256" key="1">
    <source>
        <dbReference type="SAM" id="MobiDB-lite"/>
    </source>
</evidence>
<evidence type="ECO:0000313" key="2">
    <source>
        <dbReference type="EMBL" id="KNZ44213.1"/>
    </source>
</evidence>
<dbReference type="AlphaFoldDB" id="A0A0L6U6R4"/>
<sequence>EIWDAARAKFDMMELMEETLGSFPQAGRPAGGLRQVEPVTQEEVVSLAETVKELRLFVQQSVGKDGPPTEQKPFVPGARPPGQGVPAGICAYCGLKKHYQSQCAELTADLNAQRVRIWQGDFYFPGSQEKIEGIPRDVVRAENLAGPSQILK</sequence>
<accession>A0A0L6U6R4</accession>
<name>A0A0L6U6R4_9BASI</name>
<gene>
    <name evidence="2" type="ORF">VP01_9402g1</name>
</gene>
<dbReference type="VEuPathDB" id="FungiDB:VP01_9402g1"/>
<feature type="region of interest" description="Disordered" evidence="1">
    <location>
        <begin position="61"/>
        <end position="80"/>
    </location>
</feature>
<evidence type="ECO:0000313" key="3">
    <source>
        <dbReference type="Proteomes" id="UP000037035"/>
    </source>
</evidence>
<proteinExistence type="predicted"/>
<feature type="non-terminal residue" evidence="2">
    <location>
        <position position="1"/>
    </location>
</feature>
<keyword evidence="3" id="KW-1185">Reference proteome</keyword>
<comment type="caution">
    <text evidence="2">The sequence shown here is derived from an EMBL/GenBank/DDBJ whole genome shotgun (WGS) entry which is preliminary data.</text>
</comment>
<organism evidence="2 3">
    <name type="scientific">Puccinia sorghi</name>
    <dbReference type="NCBI Taxonomy" id="27349"/>
    <lineage>
        <taxon>Eukaryota</taxon>
        <taxon>Fungi</taxon>
        <taxon>Dikarya</taxon>
        <taxon>Basidiomycota</taxon>
        <taxon>Pucciniomycotina</taxon>
        <taxon>Pucciniomycetes</taxon>
        <taxon>Pucciniales</taxon>
        <taxon>Pucciniaceae</taxon>
        <taxon>Puccinia</taxon>
    </lineage>
</organism>
<reference evidence="2 3" key="1">
    <citation type="submission" date="2015-08" db="EMBL/GenBank/DDBJ databases">
        <title>Next Generation Sequencing and Analysis of the Genome of Puccinia sorghi L Schw, the Causal Agent of Maize Common Rust.</title>
        <authorList>
            <person name="Rochi L."/>
            <person name="Burguener G."/>
            <person name="Darino M."/>
            <person name="Turjanski A."/>
            <person name="Kreff E."/>
            <person name="Dieguez M.J."/>
            <person name="Sacco F."/>
        </authorList>
    </citation>
    <scope>NUCLEOTIDE SEQUENCE [LARGE SCALE GENOMIC DNA]</scope>
    <source>
        <strain evidence="2 3">RO10H11247</strain>
    </source>
</reference>